<dbReference type="GO" id="GO:0043200">
    <property type="term" value="P:response to amino acid"/>
    <property type="evidence" value="ECO:0007669"/>
    <property type="project" value="TreeGrafter"/>
</dbReference>
<dbReference type="Gene3D" id="1.10.10.10">
    <property type="entry name" value="Winged helix-like DNA-binding domain superfamily/Winged helix DNA-binding domain"/>
    <property type="match status" value="1"/>
</dbReference>
<dbReference type="PANTHER" id="PTHR30154">
    <property type="entry name" value="LEUCINE-RESPONSIVE REGULATORY PROTEIN"/>
    <property type="match status" value="1"/>
</dbReference>
<evidence type="ECO:0000256" key="2">
    <source>
        <dbReference type="ARBA" id="ARBA00023125"/>
    </source>
</evidence>
<dbReference type="InterPro" id="IPR019888">
    <property type="entry name" value="Tscrpt_reg_AsnC-like"/>
</dbReference>
<dbReference type="InterPro" id="IPR011008">
    <property type="entry name" value="Dimeric_a/b-barrel"/>
</dbReference>
<protein>
    <submittedName>
        <fullName evidence="5">Lrp/AsnC family transcriptional regulator</fullName>
    </submittedName>
</protein>
<dbReference type="InterPro" id="IPR019887">
    <property type="entry name" value="Tscrpt_reg_AsnC/Lrp_C"/>
</dbReference>
<feature type="domain" description="HTH asnC-type" evidence="4">
    <location>
        <begin position="15"/>
        <end position="76"/>
    </location>
</feature>
<dbReference type="GO" id="GO:0005829">
    <property type="term" value="C:cytosol"/>
    <property type="evidence" value="ECO:0007669"/>
    <property type="project" value="TreeGrafter"/>
</dbReference>
<gene>
    <name evidence="5" type="ORF">DRW07_16590</name>
</gene>
<dbReference type="SUPFAM" id="SSF54909">
    <property type="entry name" value="Dimeric alpha+beta barrel"/>
    <property type="match status" value="1"/>
</dbReference>
<evidence type="ECO:0000313" key="5">
    <source>
        <dbReference type="EMBL" id="RPJ64940.1"/>
    </source>
</evidence>
<dbReference type="PANTHER" id="PTHR30154:SF34">
    <property type="entry name" value="TRANSCRIPTIONAL REGULATOR AZLB"/>
    <property type="match status" value="1"/>
</dbReference>
<reference evidence="5 6" key="1">
    <citation type="submission" date="2018-11" db="EMBL/GenBank/DDBJ databases">
        <authorList>
            <person name="Ye M.-Q."/>
            <person name="Du Z.-J."/>
        </authorList>
    </citation>
    <scope>NUCLEOTIDE SEQUENCE [LARGE SCALE GENOMIC DNA]</scope>
    <source>
        <strain evidence="5 6">U0105</strain>
    </source>
</reference>
<organism evidence="5 6">
    <name type="scientific">Alteromonas sediminis</name>
    <dbReference type="NCBI Taxonomy" id="2259342"/>
    <lineage>
        <taxon>Bacteria</taxon>
        <taxon>Pseudomonadati</taxon>
        <taxon>Pseudomonadota</taxon>
        <taxon>Gammaproteobacteria</taxon>
        <taxon>Alteromonadales</taxon>
        <taxon>Alteromonadaceae</taxon>
        <taxon>Alteromonas/Salinimonas group</taxon>
        <taxon>Alteromonas</taxon>
    </lineage>
</organism>
<dbReference type="OrthoDB" id="166264at2"/>
<evidence type="ECO:0000256" key="1">
    <source>
        <dbReference type="ARBA" id="ARBA00023015"/>
    </source>
</evidence>
<dbReference type="EMBL" id="RPOK01000006">
    <property type="protein sequence ID" value="RPJ64940.1"/>
    <property type="molecule type" value="Genomic_DNA"/>
</dbReference>
<proteinExistence type="predicted"/>
<keyword evidence="1" id="KW-0805">Transcription regulation</keyword>
<dbReference type="Proteomes" id="UP000275281">
    <property type="component" value="Unassembled WGS sequence"/>
</dbReference>
<name>A0A3N5XWY0_9ALTE</name>
<dbReference type="InterPro" id="IPR000485">
    <property type="entry name" value="AsnC-type_HTH_dom"/>
</dbReference>
<dbReference type="InterPro" id="IPR036390">
    <property type="entry name" value="WH_DNA-bd_sf"/>
</dbReference>
<sequence>MLRFPLIRWIQPMKVERYEKQILDVLQSEGRLSNVELSKKIGLSESPCLRKTKALEEEGYIKGYKAVVDFKKMGCHITAMVMVNLNQTDVVASEFFDAISKEPRVIECLAITGTSDLMLRVVAKDIDDLSEFTFNGLLRNSIVKDVSSCVVLKEIKVNATVPYLESTVQK</sequence>
<dbReference type="PROSITE" id="PS50956">
    <property type="entry name" value="HTH_ASNC_2"/>
    <property type="match status" value="1"/>
</dbReference>
<dbReference type="PRINTS" id="PR00033">
    <property type="entry name" value="HTHASNC"/>
</dbReference>
<dbReference type="Pfam" id="PF13412">
    <property type="entry name" value="HTH_24"/>
    <property type="match status" value="1"/>
</dbReference>
<dbReference type="GO" id="GO:0043565">
    <property type="term" value="F:sequence-specific DNA binding"/>
    <property type="evidence" value="ECO:0007669"/>
    <property type="project" value="InterPro"/>
</dbReference>
<evidence type="ECO:0000259" key="4">
    <source>
        <dbReference type="PROSITE" id="PS50956"/>
    </source>
</evidence>
<evidence type="ECO:0000313" key="6">
    <source>
        <dbReference type="Proteomes" id="UP000275281"/>
    </source>
</evidence>
<dbReference type="CDD" id="cd00090">
    <property type="entry name" value="HTH_ARSR"/>
    <property type="match status" value="1"/>
</dbReference>
<comment type="caution">
    <text evidence="5">The sequence shown here is derived from an EMBL/GenBank/DDBJ whole genome shotgun (WGS) entry which is preliminary data.</text>
</comment>
<keyword evidence="3" id="KW-0804">Transcription</keyword>
<dbReference type="GO" id="GO:0006355">
    <property type="term" value="P:regulation of DNA-templated transcription"/>
    <property type="evidence" value="ECO:0007669"/>
    <property type="project" value="UniProtKB-ARBA"/>
</dbReference>
<dbReference type="SUPFAM" id="SSF46785">
    <property type="entry name" value="Winged helix' DNA-binding domain"/>
    <property type="match status" value="1"/>
</dbReference>
<dbReference type="Pfam" id="PF01037">
    <property type="entry name" value="AsnC_trans_reg"/>
    <property type="match status" value="1"/>
</dbReference>
<accession>A0A3N5XWY0</accession>
<dbReference type="InterPro" id="IPR036388">
    <property type="entry name" value="WH-like_DNA-bd_sf"/>
</dbReference>
<dbReference type="Gene3D" id="3.30.70.920">
    <property type="match status" value="1"/>
</dbReference>
<evidence type="ECO:0000256" key="3">
    <source>
        <dbReference type="ARBA" id="ARBA00023163"/>
    </source>
</evidence>
<keyword evidence="6" id="KW-1185">Reference proteome</keyword>
<dbReference type="InterPro" id="IPR011991">
    <property type="entry name" value="ArsR-like_HTH"/>
</dbReference>
<dbReference type="AlphaFoldDB" id="A0A3N5XWY0"/>
<dbReference type="SMART" id="SM00344">
    <property type="entry name" value="HTH_ASNC"/>
    <property type="match status" value="1"/>
</dbReference>
<keyword evidence="2" id="KW-0238">DNA-binding</keyword>